<keyword evidence="10" id="KW-0508">mRNA splicing</keyword>
<evidence type="ECO:0000313" key="17">
    <source>
        <dbReference type="EMBL" id="TIB16072.1"/>
    </source>
</evidence>
<sequence length="1485" mass="167573">MTSDTPNFDDPRISFDKAKQNWVLEGDDGSEMEWDVKFQRFVSVADLDQLSAQQAAYGVSGVDESTPADVVARRHEKKRKDFTSNNSNDSNAKRDKPPPPKTAVFVTGLPPDVTVDEIADVFSKYGVLLTNDDGSPKVKLYTDDLGNFKGEALVVYYKQDSVSLAVQLLDDTELRYGDGSAIRVSVADFKPEASDHTNSKHTTQKPAKPLTEEEKRRKQTKFRKLDEKLNDWDSEDESGLADRLPSNTTSRVVVLRHMFTPGELKEDPTLLLDLKQDVREDAEQIGKVTSVVLYDAEPDGIMTVKFSDHIAAQACVLKYEGRYFAGRRVVSYLYDGKETFKTTESTNKYTETAEQDEQHRLNDFVMMESMDADETSLFPSEDELEMESIEMAVLPQPTAQAPSAPSPLTSTRPVQPGGVIYQQKSSDKLRGLFHTGSTPTSTAIRKKSEKRLLSIDNNSNKKFKRKRRDGFSGGFSATSGTSANSPTSINTSDDFVTRSRKSLRESPSPSPSPSQLFKRSRTQPRETENKSDNTRPLIHAMHASERKNLATPVHPINPINPTMSSADSSHESLLPKKSPLPPIKKGSLPSFRGVRDFRPDTANNHSTPQKVSKSEQEKEREKEKPKLINNMRQTEAKLQKSQRRPQPKSKPQLQPHPQPHNVDEEIKMSRDFTRDLGRNLSRNLSKTLSRDLGKNLNSNIIELSSDSENEVEATTKAIPSSSSSCSPPTSIPERSSTGHRKKTRKYSPPETKPVLPPNYMEKPMLEECMQSMQGTNNRKTCDSIHANTNTNTLQNGRNRICKDIKPFKQFKQPFNERMITDRVNDETIEAMLQITEDEHSFHDPNASFEQRKRAQLVTLERESRVNTTQVIEGPAKKPATIEQIIKPVFINMPREQREAYKRYDDKQYSQEEIDKASELEAWKLAEKPDKFVGLKFVGSLRRHPRTGEVLNSKSLEHTFLAHIEQAETLMDNRNTFSIRNDVDSDPCPPVEFIYNNKPCYGSGVPKNNEKGQRRCGCNGKCDPSTCECFQRQKYIFEGFCDRYCAYDDDGLLNTRDLPIFECNELCGCDDSCQNKVTSKPTNFNLEIFKKEKMGWGVRTRRKIQKGQFIAVYSGEYITNDMAIHRSDIYDKVNRKYDFDIDFYHLRNKKMYAKATQCNKKRFEKLSEDSGDVLGNTSTGTANEAGRPLQSLISPQKELQQYRDIDFDLQSYYTIDAFFIGNFTRFINHCCKPNLIVQPVYTVQTSVDLPFLGFYALRDIRENEELSISYMGVDSDEEDVEQALSRKKKKTKIRSKKAKRVLDDDDSILEEAVPECFCGAPNCRAAGGCSGATVTVSMTSINPRKLTDWHLRFAEIAHGLVNEHTDTFKDTEKDTTSDSTTERRLRTASKQPPVKKPEIIAFQLSSFCLTPLTAQSNDENIPPHTPKLPPSTGALALIAAKLPGNLSPRGLFLAPFIPCQIEPPTAPIANAPPKSLRITYGHGSLE</sequence>
<gene>
    <name evidence="17" type="ORF">E3P90_00671</name>
</gene>
<evidence type="ECO:0000259" key="15">
    <source>
        <dbReference type="PROSITE" id="PS50867"/>
    </source>
</evidence>
<evidence type="ECO:0000256" key="6">
    <source>
        <dbReference type="ARBA" id="ARBA00022679"/>
    </source>
</evidence>
<dbReference type="CDD" id="cd12281">
    <property type="entry name" value="RRM1_TatSF1_like"/>
    <property type="match status" value="1"/>
</dbReference>
<dbReference type="Pfam" id="PF05033">
    <property type="entry name" value="Pre-SET"/>
    <property type="match status" value="1"/>
</dbReference>
<evidence type="ECO:0000259" key="16">
    <source>
        <dbReference type="PROSITE" id="PS50868"/>
    </source>
</evidence>
<keyword evidence="8" id="KW-0677">Repeat</keyword>
<feature type="domain" description="SET" evidence="14">
    <location>
        <begin position="1074"/>
        <end position="1270"/>
    </location>
</feature>
<feature type="region of interest" description="Disordered" evidence="12">
    <location>
        <begin position="705"/>
        <end position="757"/>
    </location>
</feature>
<feature type="compositionally biased region" description="Polar residues" evidence="12">
    <location>
        <begin position="484"/>
        <end position="494"/>
    </location>
</feature>
<dbReference type="GO" id="GO:0005694">
    <property type="term" value="C:chromosome"/>
    <property type="evidence" value="ECO:0007669"/>
    <property type="project" value="UniProtKB-SubCell"/>
</dbReference>
<evidence type="ECO:0000256" key="5">
    <source>
        <dbReference type="ARBA" id="ARBA00022664"/>
    </source>
</evidence>
<dbReference type="InterPro" id="IPR046341">
    <property type="entry name" value="SET_dom_sf"/>
</dbReference>
<feature type="compositionally biased region" description="Low complexity" evidence="12">
    <location>
        <begin position="474"/>
        <end position="483"/>
    </location>
</feature>
<dbReference type="InterPro" id="IPR007728">
    <property type="entry name" value="Pre-SET_dom"/>
</dbReference>
<protein>
    <recommendedName>
        <fullName evidence="19">Histone-lysine N-methyltransferase, H3 lysine-4 specific</fullName>
    </recommendedName>
</protein>
<evidence type="ECO:0000256" key="3">
    <source>
        <dbReference type="ARBA" id="ARBA00022454"/>
    </source>
</evidence>
<dbReference type="SMART" id="SM00317">
    <property type="entry name" value="SET"/>
    <property type="match status" value="1"/>
</dbReference>
<keyword evidence="6" id="KW-0808">Transferase</keyword>
<dbReference type="Gene3D" id="3.30.70.330">
    <property type="match status" value="2"/>
</dbReference>
<proteinExistence type="inferred from homology"/>
<feature type="domain" description="Pre-SET" evidence="15">
    <location>
        <begin position="1013"/>
        <end position="1080"/>
    </location>
</feature>
<dbReference type="Pfam" id="PF00856">
    <property type="entry name" value="SET"/>
    <property type="match status" value="1"/>
</dbReference>
<evidence type="ECO:0000256" key="1">
    <source>
        <dbReference type="ARBA" id="ARBA00004286"/>
    </source>
</evidence>
<evidence type="ECO:0008006" key="19">
    <source>
        <dbReference type="Google" id="ProtNLM"/>
    </source>
</evidence>
<feature type="region of interest" description="Disordered" evidence="12">
    <location>
        <begin position="55"/>
        <end position="101"/>
    </location>
</feature>
<comment type="caution">
    <text evidence="17">The sequence shown here is derived from an EMBL/GenBank/DDBJ whole genome shotgun (WGS) entry which is preliminary data.</text>
</comment>
<feature type="domain" description="Post-SET" evidence="16">
    <location>
        <begin position="1311"/>
        <end position="1327"/>
    </location>
</feature>
<evidence type="ECO:0000256" key="8">
    <source>
        <dbReference type="ARBA" id="ARBA00022737"/>
    </source>
</evidence>
<dbReference type="PROSITE" id="PS50867">
    <property type="entry name" value="PRE_SET"/>
    <property type="match status" value="1"/>
</dbReference>
<evidence type="ECO:0000256" key="7">
    <source>
        <dbReference type="ARBA" id="ARBA00022691"/>
    </source>
</evidence>
<keyword evidence="5" id="KW-0507">mRNA processing</keyword>
<dbReference type="PANTHER" id="PTHR15608:SF0">
    <property type="entry name" value="HIV TAT-SPECIFIC FACTOR 1"/>
    <property type="match status" value="1"/>
</dbReference>
<keyword evidence="7" id="KW-0949">S-adenosyl-L-methionine</keyword>
<feature type="compositionally biased region" description="Low complexity" evidence="12">
    <location>
        <begin position="719"/>
        <end position="732"/>
    </location>
</feature>
<dbReference type="GO" id="GO:0005684">
    <property type="term" value="C:U2-type spliceosomal complex"/>
    <property type="evidence" value="ECO:0007669"/>
    <property type="project" value="UniProtKB-ARBA"/>
</dbReference>
<feature type="compositionally biased region" description="Basic and acidic residues" evidence="12">
    <location>
        <begin position="612"/>
        <end position="626"/>
    </location>
</feature>
<dbReference type="Gene3D" id="2.170.270.10">
    <property type="entry name" value="SET domain"/>
    <property type="match status" value="1"/>
</dbReference>
<feature type="region of interest" description="Disordered" evidence="12">
    <location>
        <begin position="1366"/>
        <end position="1391"/>
    </location>
</feature>
<dbReference type="PANTHER" id="PTHR15608">
    <property type="entry name" value="SPLICING FACTOR U2AF-ASSOCIATED PROTEIN 2"/>
    <property type="match status" value="1"/>
</dbReference>
<dbReference type="SUPFAM" id="SSF54928">
    <property type="entry name" value="RNA-binding domain, RBD"/>
    <property type="match status" value="1"/>
</dbReference>
<dbReference type="FunFam" id="3.30.70.330:FF:000105">
    <property type="entry name" value="HIV Tat-specific factor 1 homolog"/>
    <property type="match status" value="1"/>
</dbReference>
<dbReference type="GO" id="GO:0000398">
    <property type="term" value="P:mRNA splicing, via spliceosome"/>
    <property type="evidence" value="ECO:0007669"/>
    <property type="project" value="InterPro"/>
</dbReference>
<evidence type="ECO:0000256" key="10">
    <source>
        <dbReference type="ARBA" id="ARBA00023187"/>
    </source>
</evidence>
<evidence type="ECO:0000259" key="14">
    <source>
        <dbReference type="PROSITE" id="PS50280"/>
    </source>
</evidence>
<feature type="region of interest" description="Disordered" evidence="12">
    <location>
        <begin position="397"/>
        <end position="418"/>
    </location>
</feature>
<feature type="compositionally biased region" description="Basic and acidic residues" evidence="12">
    <location>
        <begin position="523"/>
        <end position="533"/>
    </location>
</feature>
<dbReference type="InterPro" id="IPR034392">
    <property type="entry name" value="TatSF1-like_RRM1"/>
</dbReference>
<dbReference type="EMBL" id="SPOF01000005">
    <property type="protein sequence ID" value="TIB16072.1"/>
    <property type="molecule type" value="Genomic_DNA"/>
</dbReference>
<evidence type="ECO:0000256" key="9">
    <source>
        <dbReference type="ARBA" id="ARBA00022884"/>
    </source>
</evidence>
<dbReference type="InterPro" id="IPR003616">
    <property type="entry name" value="Post-SET_dom"/>
</dbReference>
<feature type="domain" description="RRM" evidence="13">
    <location>
        <begin position="102"/>
        <end position="189"/>
    </location>
</feature>
<dbReference type="SMART" id="SM00360">
    <property type="entry name" value="RRM"/>
    <property type="match status" value="2"/>
</dbReference>
<keyword evidence="3" id="KW-0158">Chromosome</keyword>
<feature type="region of interest" description="Disordered" evidence="12">
    <location>
        <begin position="430"/>
        <end position="666"/>
    </location>
</feature>
<dbReference type="InterPro" id="IPR012677">
    <property type="entry name" value="Nucleotide-bd_a/b_plait_sf"/>
</dbReference>
<organism evidence="17 18">
    <name type="scientific">Wallemia ichthyophaga</name>
    <dbReference type="NCBI Taxonomy" id="245174"/>
    <lineage>
        <taxon>Eukaryota</taxon>
        <taxon>Fungi</taxon>
        <taxon>Dikarya</taxon>
        <taxon>Basidiomycota</taxon>
        <taxon>Wallemiomycotina</taxon>
        <taxon>Wallemiomycetes</taxon>
        <taxon>Wallemiales</taxon>
        <taxon>Wallemiaceae</taxon>
        <taxon>Wallemia</taxon>
    </lineage>
</organism>
<dbReference type="GO" id="GO:0005686">
    <property type="term" value="C:U2 snRNP"/>
    <property type="evidence" value="ECO:0007669"/>
    <property type="project" value="TreeGrafter"/>
</dbReference>
<dbReference type="SMART" id="SM00468">
    <property type="entry name" value="PreSET"/>
    <property type="match status" value="1"/>
</dbReference>
<dbReference type="SUPFAM" id="SSF82199">
    <property type="entry name" value="SET domain"/>
    <property type="match status" value="1"/>
</dbReference>
<evidence type="ECO:0000259" key="13">
    <source>
        <dbReference type="PROSITE" id="PS50102"/>
    </source>
</evidence>
<evidence type="ECO:0000256" key="4">
    <source>
        <dbReference type="ARBA" id="ARBA00022603"/>
    </source>
</evidence>
<dbReference type="PROSITE" id="PS50102">
    <property type="entry name" value="RRM"/>
    <property type="match status" value="1"/>
</dbReference>
<dbReference type="Pfam" id="PF00076">
    <property type="entry name" value="RRM_1"/>
    <property type="match status" value="1"/>
</dbReference>
<dbReference type="GO" id="GO:0042054">
    <property type="term" value="F:histone methyltransferase activity"/>
    <property type="evidence" value="ECO:0007669"/>
    <property type="project" value="InterPro"/>
</dbReference>
<feature type="region of interest" description="Disordered" evidence="12">
    <location>
        <begin position="192"/>
        <end position="221"/>
    </location>
</feature>
<keyword evidence="4" id="KW-0489">Methyltransferase</keyword>
<name>A0A4T0HPA2_WALIC</name>
<comment type="subcellular location">
    <subcellularLocation>
        <location evidence="1">Chromosome</location>
    </subcellularLocation>
</comment>
<evidence type="ECO:0000313" key="18">
    <source>
        <dbReference type="Proteomes" id="UP000306954"/>
    </source>
</evidence>
<dbReference type="PROSITE" id="PS50280">
    <property type="entry name" value="SET"/>
    <property type="match status" value="1"/>
</dbReference>
<dbReference type="InterPro" id="IPR035979">
    <property type="entry name" value="RBD_domain_sf"/>
</dbReference>
<keyword evidence="9 11" id="KW-0694">RNA-binding</keyword>
<evidence type="ECO:0000256" key="11">
    <source>
        <dbReference type="PROSITE-ProRule" id="PRU00176"/>
    </source>
</evidence>
<dbReference type="PROSITE" id="PS50868">
    <property type="entry name" value="POST_SET"/>
    <property type="match status" value="1"/>
</dbReference>
<evidence type="ECO:0000256" key="12">
    <source>
        <dbReference type="SAM" id="MobiDB-lite"/>
    </source>
</evidence>
<accession>A0A4T0HPA2</accession>
<dbReference type="CDD" id="cd12285">
    <property type="entry name" value="RRM3_RBM39_like"/>
    <property type="match status" value="1"/>
</dbReference>
<dbReference type="InterPro" id="IPR034393">
    <property type="entry name" value="TatSF1-like"/>
</dbReference>
<comment type="similarity">
    <text evidence="2">Belongs to the HTATSF1 family.</text>
</comment>
<feature type="compositionally biased region" description="Low complexity" evidence="12">
    <location>
        <begin position="397"/>
        <end position="411"/>
    </location>
</feature>
<dbReference type="Proteomes" id="UP000306954">
    <property type="component" value="Unassembled WGS sequence"/>
</dbReference>
<dbReference type="GO" id="GO:0008270">
    <property type="term" value="F:zinc ion binding"/>
    <property type="evidence" value="ECO:0007669"/>
    <property type="project" value="InterPro"/>
</dbReference>
<dbReference type="InterPro" id="IPR001214">
    <property type="entry name" value="SET_dom"/>
</dbReference>
<evidence type="ECO:0000256" key="2">
    <source>
        <dbReference type="ARBA" id="ARBA00007747"/>
    </source>
</evidence>
<dbReference type="GO" id="GO:0032259">
    <property type="term" value="P:methylation"/>
    <property type="evidence" value="ECO:0007669"/>
    <property type="project" value="UniProtKB-KW"/>
</dbReference>
<dbReference type="InterPro" id="IPR000504">
    <property type="entry name" value="RRM_dom"/>
</dbReference>
<feature type="compositionally biased region" description="Basic and acidic residues" evidence="12">
    <location>
        <begin position="1366"/>
        <end position="1384"/>
    </location>
</feature>
<reference evidence="17 18" key="1">
    <citation type="submission" date="2019-03" db="EMBL/GenBank/DDBJ databases">
        <title>Sequencing 23 genomes of Wallemia ichthyophaga.</title>
        <authorList>
            <person name="Gostincar C."/>
        </authorList>
    </citation>
    <scope>NUCLEOTIDE SEQUENCE [LARGE SCALE GENOMIC DNA]</scope>
    <source>
        <strain evidence="17 18">EXF-8621</strain>
    </source>
</reference>
<dbReference type="GO" id="GO:0003723">
    <property type="term" value="F:RNA binding"/>
    <property type="evidence" value="ECO:0007669"/>
    <property type="project" value="UniProtKB-UniRule"/>
</dbReference>